<protein>
    <submittedName>
        <fullName evidence="4">HTH Tnp Tc3 2 domain containing protein</fullName>
    </submittedName>
</protein>
<keyword evidence="5" id="KW-1185">Reference proteome</keyword>
<dbReference type="GO" id="GO:0006313">
    <property type="term" value="P:DNA transposition"/>
    <property type="evidence" value="ECO:0007669"/>
    <property type="project" value="InterPro"/>
</dbReference>
<evidence type="ECO:0000313" key="4">
    <source>
        <dbReference type="EMBL" id="RZC43314.1"/>
    </source>
</evidence>
<dbReference type="GO" id="GO:0005634">
    <property type="term" value="C:nucleus"/>
    <property type="evidence" value="ECO:0007669"/>
    <property type="project" value="UniProtKB-SubCell"/>
</dbReference>
<feature type="domain" description="Transposase Tc1-like" evidence="3">
    <location>
        <begin position="37"/>
        <end position="106"/>
    </location>
</feature>
<dbReference type="Proteomes" id="UP000292052">
    <property type="component" value="Unassembled WGS sequence"/>
</dbReference>
<dbReference type="OrthoDB" id="6731685at2759"/>
<dbReference type="Pfam" id="PF01498">
    <property type="entry name" value="HTH_Tnp_Tc3_2"/>
    <property type="match status" value="1"/>
</dbReference>
<dbReference type="InterPro" id="IPR009057">
    <property type="entry name" value="Homeodomain-like_sf"/>
</dbReference>
<evidence type="ECO:0000259" key="3">
    <source>
        <dbReference type="Pfam" id="PF01498"/>
    </source>
</evidence>
<dbReference type="AlphaFoldDB" id="A0A482WDY5"/>
<dbReference type="GO" id="GO:0003677">
    <property type="term" value="F:DNA binding"/>
    <property type="evidence" value="ECO:0007669"/>
    <property type="project" value="InterPro"/>
</dbReference>
<gene>
    <name evidence="4" type="ORF">BDFB_012346</name>
</gene>
<comment type="caution">
    <text evidence="4">The sequence shown here is derived from an EMBL/GenBank/DDBJ whole genome shotgun (WGS) entry which is preliminary data.</text>
</comment>
<evidence type="ECO:0000256" key="2">
    <source>
        <dbReference type="SAM" id="MobiDB-lite"/>
    </source>
</evidence>
<feature type="region of interest" description="Disordered" evidence="2">
    <location>
        <begin position="1"/>
        <end position="30"/>
    </location>
</feature>
<evidence type="ECO:0000256" key="1">
    <source>
        <dbReference type="ARBA" id="ARBA00004123"/>
    </source>
</evidence>
<name>A0A482WDY5_ASBVE</name>
<accession>A0A482WDY5</accession>
<comment type="subcellular location">
    <subcellularLocation>
        <location evidence="1">Nucleus</location>
    </subcellularLocation>
</comment>
<dbReference type="EMBL" id="QDEB01000133">
    <property type="protein sequence ID" value="RZC43314.1"/>
    <property type="molecule type" value="Genomic_DNA"/>
</dbReference>
<dbReference type="InterPro" id="IPR002492">
    <property type="entry name" value="Transposase_Tc1-like"/>
</dbReference>
<dbReference type="GO" id="GO:0015074">
    <property type="term" value="P:DNA integration"/>
    <property type="evidence" value="ECO:0007669"/>
    <property type="project" value="InterPro"/>
</dbReference>
<dbReference type="SUPFAM" id="SSF46689">
    <property type="entry name" value="Homeodomain-like"/>
    <property type="match status" value="1"/>
</dbReference>
<proteinExistence type="predicted"/>
<feature type="non-terminal residue" evidence="4">
    <location>
        <position position="1"/>
    </location>
</feature>
<dbReference type="STRING" id="1661398.A0A482WDY5"/>
<reference evidence="4 5" key="1">
    <citation type="submission" date="2017-03" db="EMBL/GenBank/DDBJ databases">
        <title>Genome of the blue death feigning beetle - Asbolus verrucosus.</title>
        <authorList>
            <person name="Rider S.D."/>
        </authorList>
    </citation>
    <scope>NUCLEOTIDE SEQUENCE [LARGE SCALE GENOMIC DNA]</scope>
    <source>
        <strain evidence="4">Butters</strain>
        <tissue evidence="4">Head and leg muscle</tissue>
    </source>
</reference>
<evidence type="ECO:0000313" key="5">
    <source>
        <dbReference type="Proteomes" id="UP000292052"/>
    </source>
</evidence>
<sequence>VSQNVVSRLTRRYTETGSSEECPKTGHPRITNKREDRLLTTSARRDPFTTAPRLRNQLRDATGINVSVRTVPNRLFEVNLKRLPLRRVSLTLERRRQRYDWCNNRVKW</sequence>
<organism evidence="4 5">
    <name type="scientific">Asbolus verrucosus</name>
    <name type="common">Desert ironclad beetle</name>
    <dbReference type="NCBI Taxonomy" id="1661398"/>
    <lineage>
        <taxon>Eukaryota</taxon>
        <taxon>Metazoa</taxon>
        <taxon>Ecdysozoa</taxon>
        <taxon>Arthropoda</taxon>
        <taxon>Hexapoda</taxon>
        <taxon>Insecta</taxon>
        <taxon>Pterygota</taxon>
        <taxon>Neoptera</taxon>
        <taxon>Endopterygota</taxon>
        <taxon>Coleoptera</taxon>
        <taxon>Polyphaga</taxon>
        <taxon>Cucujiformia</taxon>
        <taxon>Tenebrionidae</taxon>
        <taxon>Pimeliinae</taxon>
        <taxon>Asbolus</taxon>
    </lineage>
</organism>